<feature type="domain" description="Bulb-type lectin" evidence="6">
    <location>
        <begin position="1"/>
        <end position="59"/>
    </location>
</feature>
<dbReference type="InterPro" id="IPR017441">
    <property type="entry name" value="Protein_kinase_ATP_BS"/>
</dbReference>
<gene>
    <name evidence="7" type="ORF">SO802_014555</name>
</gene>
<comment type="caution">
    <text evidence="7">The sequence shown here is derived from an EMBL/GenBank/DDBJ whole genome shotgun (WGS) entry which is preliminary data.</text>
</comment>
<evidence type="ECO:0000256" key="1">
    <source>
        <dbReference type="ARBA" id="ARBA00022729"/>
    </source>
</evidence>
<dbReference type="Gene3D" id="2.90.10.10">
    <property type="entry name" value="Bulb-type lectin domain"/>
    <property type="match status" value="1"/>
</dbReference>
<keyword evidence="5" id="KW-0472">Membrane</keyword>
<dbReference type="PANTHER" id="PTHR47976:SF27">
    <property type="entry name" value="RECEPTOR-LIKE SERINE_THREONINE-PROTEIN KINASE"/>
    <property type="match status" value="1"/>
</dbReference>
<protein>
    <recommendedName>
        <fullName evidence="6">Bulb-type lectin domain-containing protein</fullName>
    </recommendedName>
</protein>
<evidence type="ECO:0000256" key="2">
    <source>
        <dbReference type="ARBA" id="ARBA00023157"/>
    </source>
</evidence>
<keyword evidence="5" id="KW-1133">Transmembrane helix</keyword>
<evidence type="ECO:0000256" key="3">
    <source>
        <dbReference type="ARBA" id="ARBA00023180"/>
    </source>
</evidence>
<dbReference type="SUPFAM" id="SSF51110">
    <property type="entry name" value="alpha-D-mannose-specific plant lectins"/>
    <property type="match status" value="1"/>
</dbReference>
<keyword evidence="8" id="KW-1185">Reference proteome</keyword>
<dbReference type="InterPro" id="IPR051343">
    <property type="entry name" value="G-type_lectin_kinases/EP1-like"/>
</dbReference>
<keyword evidence="4" id="KW-0547">Nucleotide-binding</keyword>
<keyword evidence="1" id="KW-0732">Signal</keyword>
<keyword evidence="2" id="KW-1015">Disulfide bond</keyword>
<feature type="transmembrane region" description="Helical" evidence="5">
    <location>
        <begin position="265"/>
        <end position="291"/>
    </location>
</feature>
<sequence>MRPDGNLVLYPATSVDTPADAYWYTSTFGNGFKFNLYHNDAGRLMIMNDSSLESFHTIYPDSDSYLSGINFNNNNDNTIYRATLDVGVFRLYSHTYHENGNYHISRLWSALSSSCMINGFCGFNSFCTQDNNQSDCRCLPGHDFVDPNQRSLGCQRNFSEAGCGGGKENVASYNISTMKHMTWGDTPYFAASMSRKECSWSCLEDCNCGAALFSSNYCQKQKLLVRYVRRDKGGYTASLKIGHKGFLKGGLDPKKPPAKITRKIAMVQIVLVTLGFTVLGVALAIFGRFVFKIRVLTYRRLLKNGNLGLPEEVTLRLFTYTELKRATNGFKEELGKGSFGAVYKGSLNKGKKLVAVKRLEIS</sequence>
<feature type="binding site" evidence="4">
    <location>
        <position position="357"/>
    </location>
    <ligand>
        <name>ATP</name>
        <dbReference type="ChEBI" id="CHEBI:30616"/>
    </ligand>
</feature>
<dbReference type="PROSITE" id="PS00107">
    <property type="entry name" value="PROTEIN_KINASE_ATP"/>
    <property type="match status" value="1"/>
</dbReference>
<dbReference type="Proteomes" id="UP001459277">
    <property type="component" value="Unassembled WGS sequence"/>
</dbReference>
<dbReference type="InterPro" id="IPR001480">
    <property type="entry name" value="Bulb-type_lectin_dom"/>
</dbReference>
<keyword evidence="5" id="KW-0812">Transmembrane</keyword>
<evidence type="ECO:0000259" key="6">
    <source>
        <dbReference type="PROSITE" id="PS50927"/>
    </source>
</evidence>
<dbReference type="GO" id="GO:0005524">
    <property type="term" value="F:ATP binding"/>
    <property type="evidence" value="ECO:0007669"/>
    <property type="project" value="UniProtKB-UniRule"/>
</dbReference>
<evidence type="ECO:0000313" key="7">
    <source>
        <dbReference type="EMBL" id="KAL0000774.1"/>
    </source>
</evidence>
<dbReference type="InterPro" id="IPR011009">
    <property type="entry name" value="Kinase-like_dom_sf"/>
</dbReference>
<dbReference type="Gene3D" id="3.30.200.20">
    <property type="entry name" value="Phosphorylase Kinase, domain 1"/>
    <property type="match status" value="1"/>
</dbReference>
<dbReference type="PANTHER" id="PTHR47976">
    <property type="entry name" value="G-TYPE LECTIN S-RECEPTOR-LIKE SERINE/THREONINE-PROTEIN KINASE SD2-5"/>
    <property type="match status" value="1"/>
</dbReference>
<proteinExistence type="predicted"/>
<dbReference type="SUPFAM" id="SSF56112">
    <property type="entry name" value="Protein kinase-like (PK-like)"/>
    <property type="match status" value="1"/>
</dbReference>
<dbReference type="PROSITE" id="PS50927">
    <property type="entry name" value="BULB_LECTIN"/>
    <property type="match status" value="1"/>
</dbReference>
<keyword evidence="4" id="KW-0067">ATP-binding</keyword>
<organism evidence="7 8">
    <name type="scientific">Lithocarpus litseifolius</name>
    <dbReference type="NCBI Taxonomy" id="425828"/>
    <lineage>
        <taxon>Eukaryota</taxon>
        <taxon>Viridiplantae</taxon>
        <taxon>Streptophyta</taxon>
        <taxon>Embryophyta</taxon>
        <taxon>Tracheophyta</taxon>
        <taxon>Spermatophyta</taxon>
        <taxon>Magnoliopsida</taxon>
        <taxon>eudicotyledons</taxon>
        <taxon>Gunneridae</taxon>
        <taxon>Pentapetalae</taxon>
        <taxon>rosids</taxon>
        <taxon>fabids</taxon>
        <taxon>Fagales</taxon>
        <taxon>Fagaceae</taxon>
        <taxon>Lithocarpus</taxon>
    </lineage>
</organism>
<accession>A0AAW2CTH2</accession>
<keyword evidence="3" id="KW-0325">Glycoprotein</keyword>
<reference evidence="7 8" key="1">
    <citation type="submission" date="2024-01" db="EMBL/GenBank/DDBJ databases">
        <title>A telomere-to-telomere, gap-free genome of sweet tea (Lithocarpus litseifolius).</title>
        <authorList>
            <person name="Zhou J."/>
        </authorList>
    </citation>
    <scope>NUCLEOTIDE SEQUENCE [LARGE SCALE GENOMIC DNA]</scope>
    <source>
        <strain evidence="7">Zhou-2022a</strain>
        <tissue evidence="7">Leaf</tissue>
    </source>
</reference>
<evidence type="ECO:0000313" key="8">
    <source>
        <dbReference type="Proteomes" id="UP001459277"/>
    </source>
</evidence>
<dbReference type="EMBL" id="JAZDWU010000005">
    <property type="protein sequence ID" value="KAL0000774.1"/>
    <property type="molecule type" value="Genomic_DNA"/>
</dbReference>
<dbReference type="InterPro" id="IPR036426">
    <property type="entry name" value="Bulb-type_lectin_dom_sf"/>
</dbReference>
<dbReference type="AlphaFoldDB" id="A0AAW2CTH2"/>
<evidence type="ECO:0000256" key="4">
    <source>
        <dbReference type="PROSITE-ProRule" id="PRU10141"/>
    </source>
</evidence>
<evidence type="ECO:0000256" key="5">
    <source>
        <dbReference type="SAM" id="Phobius"/>
    </source>
</evidence>
<name>A0AAW2CTH2_9ROSI</name>